<dbReference type="SUPFAM" id="SSF51556">
    <property type="entry name" value="Metallo-dependent hydrolases"/>
    <property type="match status" value="1"/>
</dbReference>
<feature type="binding site" evidence="1">
    <location>
        <position position="8"/>
    </location>
    <ligand>
        <name>a divalent metal cation</name>
        <dbReference type="ChEBI" id="CHEBI:60240"/>
        <label>1</label>
    </ligand>
</feature>
<dbReference type="PIRSF" id="PIRSF005902">
    <property type="entry name" value="DNase_TatD"/>
    <property type="match status" value="1"/>
</dbReference>
<dbReference type="Proteomes" id="UP000275951">
    <property type="component" value="Chromosome"/>
</dbReference>
<feature type="binding site" evidence="1">
    <location>
        <position position="6"/>
    </location>
    <ligand>
        <name>a divalent metal cation</name>
        <dbReference type="ChEBI" id="CHEBI:60240"/>
        <label>1</label>
    </ligand>
</feature>
<proteinExistence type="predicted"/>
<feature type="binding site" evidence="1">
    <location>
        <position position="164"/>
    </location>
    <ligand>
        <name>a divalent metal cation</name>
        <dbReference type="ChEBI" id="CHEBI:60240"/>
        <label>2</label>
    </ligand>
</feature>
<dbReference type="InterPro" id="IPR032466">
    <property type="entry name" value="Metal_Hydrolase"/>
</dbReference>
<keyword evidence="1" id="KW-0479">Metal-binding</keyword>
<dbReference type="Pfam" id="PF01026">
    <property type="entry name" value="TatD_DNase"/>
    <property type="match status" value="1"/>
</dbReference>
<dbReference type="InterPro" id="IPR001130">
    <property type="entry name" value="TatD-like"/>
</dbReference>
<feature type="binding site" evidence="1">
    <location>
        <position position="89"/>
    </location>
    <ligand>
        <name>a divalent metal cation</name>
        <dbReference type="ChEBI" id="CHEBI:60240"/>
        <label>1</label>
    </ligand>
</feature>
<organism evidence="2 3">
    <name type="scientific">Trueperella pyogenes</name>
    <dbReference type="NCBI Taxonomy" id="1661"/>
    <lineage>
        <taxon>Bacteria</taxon>
        <taxon>Bacillati</taxon>
        <taxon>Actinomycetota</taxon>
        <taxon>Actinomycetes</taxon>
        <taxon>Actinomycetales</taxon>
        <taxon>Actinomycetaceae</taxon>
        <taxon>Trueperella</taxon>
    </lineage>
</organism>
<dbReference type="GO" id="GO:0016788">
    <property type="term" value="F:hydrolase activity, acting on ester bonds"/>
    <property type="evidence" value="ECO:0007669"/>
    <property type="project" value="InterPro"/>
</dbReference>
<protein>
    <submittedName>
        <fullName evidence="2">TatD family deoxyribonuclease</fullName>
    </submittedName>
</protein>
<name>A0A3Q9GKI1_9ACTO</name>
<dbReference type="GO" id="GO:0046872">
    <property type="term" value="F:metal ion binding"/>
    <property type="evidence" value="ECO:0007669"/>
    <property type="project" value="UniProtKB-KW"/>
</dbReference>
<dbReference type="RefSeq" id="WP_108726409.1">
    <property type="nucleotide sequence ID" value="NZ_CP029001.1"/>
</dbReference>
<dbReference type="Gene3D" id="3.20.20.140">
    <property type="entry name" value="Metal-dependent hydrolases"/>
    <property type="match status" value="1"/>
</dbReference>
<dbReference type="SMR" id="A0A3Q9GKI1"/>
<dbReference type="PANTHER" id="PTHR46124">
    <property type="entry name" value="D-AMINOACYL-TRNA DEACYLASE"/>
    <property type="match status" value="1"/>
</dbReference>
<feature type="binding site" evidence="1">
    <location>
        <position position="212"/>
    </location>
    <ligand>
        <name>a divalent metal cation</name>
        <dbReference type="ChEBI" id="CHEBI:60240"/>
        <label>1</label>
    </ligand>
</feature>
<evidence type="ECO:0000313" key="3">
    <source>
        <dbReference type="Proteomes" id="UP000275951"/>
    </source>
</evidence>
<feature type="binding site" evidence="1">
    <location>
        <position position="132"/>
    </location>
    <ligand>
        <name>a divalent metal cation</name>
        <dbReference type="ChEBI" id="CHEBI:60240"/>
        <label>2</label>
    </ligand>
</feature>
<dbReference type="EMBL" id="CP033905">
    <property type="protein sequence ID" value="AZR07053.1"/>
    <property type="molecule type" value="Genomic_DNA"/>
</dbReference>
<dbReference type="AlphaFoldDB" id="A0A3Q9GKI1"/>
<evidence type="ECO:0000256" key="1">
    <source>
        <dbReference type="PIRSR" id="PIRSR005902-1"/>
    </source>
</evidence>
<evidence type="ECO:0000313" key="2">
    <source>
        <dbReference type="EMBL" id="AZR07053.1"/>
    </source>
</evidence>
<reference evidence="2 3" key="1">
    <citation type="submission" date="2018-11" db="EMBL/GenBank/DDBJ databases">
        <title>Multidrug-resistant genes are associated with an 42-kb island TGI1 carrying a complex class 1 integron in a Trueperella pyogenes.</title>
        <authorList>
            <person name="Dong W."/>
        </authorList>
    </citation>
    <scope>NUCLEOTIDE SEQUENCE [LARGE SCALE GENOMIC DNA]</scope>
    <source>
        <strain evidence="2 3">TP4</strain>
    </source>
</reference>
<sequence length="274" mass="30024">MLLDTHFHYDFLPPQEHAPFVAELARRGACVVAQTLTPSAFVRLEAAESAHDAGPRLSVGYHPWHIGPDYAAQLRVFADALTRTRFVGEVGLDFAPRRLTEVPADLQTDVFRRLLEHIDATSLSDPHILSIHTVRSASTVLDLLESSGSSTARRPDSRVIAVFHRFGGTSDELTRLIRAGHYLSVNPAMLQSKRGRTYLARVPADRLLLETDLPNSPDSPTPNARETANDVVSTLASTLSALAKLRGVDEEEITAAVAATTERLYGVTCRPFSH</sequence>
<accession>A0A3Q9GKI1</accession>
<gene>
    <name evidence="2" type="ORF">EBQ10_06915</name>
</gene>
<dbReference type="PANTHER" id="PTHR46124:SF2">
    <property type="entry name" value="D-AMINOACYL-TRNA DEACYLASE"/>
    <property type="match status" value="1"/>
</dbReference>